<evidence type="ECO:0000256" key="2">
    <source>
        <dbReference type="ARBA" id="ARBA00022475"/>
    </source>
</evidence>
<dbReference type="InterPro" id="IPR025857">
    <property type="entry name" value="MacB_PCD"/>
</dbReference>
<dbReference type="PANTHER" id="PTHR30572">
    <property type="entry name" value="MEMBRANE COMPONENT OF TRANSPORTER-RELATED"/>
    <property type="match status" value="1"/>
</dbReference>
<evidence type="ECO:0000256" key="6">
    <source>
        <dbReference type="ARBA" id="ARBA00038076"/>
    </source>
</evidence>
<keyword evidence="3 7" id="KW-0812">Transmembrane</keyword>
<evidence type="ECO:0000259" key="9">
    <source>
        <dbReference type="Pfam" id="PF12704"/>
    </source>
</evidence>
<organism evidence="10 11">
    <name type="scientific">Melissococcus plutonius</name>
    <dbReference type="NCBI Taxonomy" id="33970"/>
    <lineage>
        <taxon>Bacteria</taxon>
        <taxon>Bacillati</taxon>
        <taxon>Bacillota</taxon>
        <taxon>Bacilli</taxon>
        <taxon>Lactobacillales</taxon>
        <taxon>Enterococcaceae</taxon>
        <taxon>Melissococcus</taxon>
    </lineage>
</organism>
<dbReference type="RefSeq" id="WP_015694745.1">
    <property type="nucleotide sequence ID" value="NZ_AP018492.1"/>
</dbReference>
<evidence type="ECO:0000256" key="7">
    <source>
        <dbReference type="SAM" id="Phobius"/>
    </source>
</evidence>
<dbReference type="GO" id="GO:0005886">
    <property type="term" value="C:plasma membrane"/>
    <property type="evidence" value="ECO:0007669"/>
    <property type="project" value="UniProtKB-SubCell"/>
</dbReference>
<evidence type="ECO:0000256" key="5">
    <source>
        <dbReference type="ARBA" id="ARBA00023136"/>
    </source>
</evidence>
<evidence type="ECO:0000256" key="3">
    <source>
        <dbReference type="ARBA" id="ARBA00022692"/>
    </source>
</evidence>
<protein>
    <submittedName>
        <fullName evidence="10">Putative permease</fullName>
    </submittedName>
</protein>
<feature type="transmembrane region" description="Helical" evidence="7">
    <location>
        <begin position="21"/>
        <end position="45"/>
    </location>
</feature>
<dbReference type="Pfam" id="PF02687">
    <property type="entry name" value="FtsX"/>
    <property type="match status" value="1"/>
</dbReference>
<dbReference type="EMBL" id="AP018492">
    <property type="protein sequence ID" value="BBC60722.1"/>
    <property type="molecule type" value="Genomic_DNA"/>
</dbReference>
<feature type="domain" description="ABC3 transporter permease C-terminal" evidence="8">
    <location>
        <begin position="296"/>
        <end position="419"/>
    </location>
</feature>
<accession>A0A2Z5Y1G7</accession>
<dbReference type="InterPro" id="IPR050250">
    <property type="entry name" value="Macrolide_Exporter_MacB"/>
</dbReference>
<keyword evidence="5 7" id="KW-0472">Membrane</keyword>
<reference evidence="10 11" key="1">
    <citation type="submission" date="2018-01" db="EMBL/GenBank/DDBJ databases">
        <title>Whole genome sequence of Melissococcus plutonius DAT561.</title>
        <authorList>
            <person name="Okumura K."/>
            <person name="Takamatsu D."/>
            <person name="Okura M."/>
        </authorList>
    </citation>
    <scope>NUCLEOTIDE SEQUENCE [LARGE SCALE GENOMIC DNA]</scope>
    <source>
        <strain evidence="10 11">DAT561</strain>
    </source>
</reference>
<feature type="transmembrane region" description="Helical" evidence="7">
    <location>
        <begin position="293"/>
        <end position="317"/>
    </location>
</feature>
<dbReference type="Proteomes" id="UP000269226">
    <property type="component" value="Chromosome"/>
</dbReference>
<sequence>MKVIDIIKTASANLWRNKGRTILTIIAIFIGAFTISMTIGVNIGVNDYINKQLRDVGGKNELIIMPKVNTTANLKNEPKEYKPDQKNGSVMQNEQLTSKDLKKIQSVKNIKKAKPFQMVNTNYIQGAKNKKYIFSAMPSSIVKIDLEAGRALKTNGKDYEINLAPEYVKSLGFSSTKNALNKKVKIGVPITATGQEKIIEATIVGIRNTSLIQAGQSIINSSLTNKIIEINETGLPKNLKGKFSSSYATMKSNLSDKEINDLKNKLSDKGYTAMTVDDQIGTIRNVVNTITSVLTIFGAIALLAASFGIINTLYMSVQERTREIGLMKAMGMGRAKVFLMFSIEAVWIGFWGSLVGVLGAIGAGAIINKLAADTFLKELTGFTLVQFSLPAMLMIMGIIMLIAFLAGTFPANRAARLDPITALRYE</sequence>
<evidence type="ECO:0000256" key="4">
    <source>
        <dbReference type="ARBA" id="ARBA00022989"/>
    </source>
</evidence>
<feature type="transmembrane region" description="Helical" evidence="7">
    <location>
        <begin position="338"/>
        <end position="367"/>
    </location>
</feature>
<proteinExistence type="inferred from homology"/>
<dbReference type="PANTHER" id="PTHR30572:SF4">
    <property type="entry name" value="ABC TRANSPORTER PERMEASE YTRF"/>
    <property type="match status" value="1"/>
</dbReference>
<dbReference type="Pfam" id="PF12704">
    <property type="entry name" value="MacB_PCD"/>
    <property type="match status" value="1"/>
</dbReference>
<evidence type="ECO:0000256" key="1">
    <source>
        <dbReference type="ARBA" id="ARBA00004651"/>
    </source>
</evidence>
<dbReference type="GeneID" id="57043145"/>
<feature type="domain" description="MacB-like periplasmic core" evidence="9">
    <location>
        <begin position="21"/>
        <end position="209"/>
    </location>
</feature>
<keyword evidence="4 7" id="KW-1133">Transmembrane helix</keyword>
<evidence type="ECO:0000259" key="8">
    <source>
        <dbReference type="Pfam" id="PF02687"/>
    </source>
</evidence>
<evidence type="ECO:0000313" key="10">
    <source>
        <dbReference type="EMBL" id="BBC60722.1"/>
    </source>
</evidence>
<feature type="transmembrane region" description="Helical" evidence="7">
    <location>
        <begin position="387"/>
        <end position="407"/>
    </location>
</feature>
<comment type="similarity">
    <text evidence="6">Belongs to the ABC-4 integral membrane protein family.</text>
</comment>
<evidence type="ECO:0000313" key="11">
    <source>
        <dbReference type="Proteomes" id="UP000269226"/>
    </source>
</evidence>
<dbReference type="InterPro" id="IPR003838">
    <property type="entry name" value="ABC3_permease_C"/>
</dbReference>
<dbReference type="AlphaFoldDB" id="A0A2Z5Y1G7"/>
<name>A0A2Z5Y1G7_9ENTE</name>
<keyword evidence="2" id="KW-1003">Cell membrane</keyword>
<comment type="subcellular location">
    <subcellularLocation>
        <location evidence="1">Cell membrane</location>
        <topology evidence="1">Multi-pass membrane protein</topology>
    </subcellularLocation>
</comment>
<dbReference type="GO" id="GO:0022857">
    <property type="term" value="F:transmembrane transporter activity"/>
    <property type="evidence" value="ECO:0007669"/>
    <property type="project" value="TreeGrafter"/>
</dbReference>
<gene>
    <name evidence="10" type="ORF">DAT561_0587</name>
</gene>